<feature type="region of interest" description="Disordered" evidence="1">
    <location>
        <begin position="167"/>
        <end position="187"/>
    </location>
</feature>
<feature type="transmembrane region" description="Helical" evidence="2">
    <location>
        <begin position="436"/>
        <end position="455"/>
    </location>
</feature>
<dbReference type="OrthoDB" id="2564812at2759"/>
<organism evidence="4 5">
    <name type="scientific">Xylaria flabelliformis</name>
    <dbReference type="NCBI Taxonomy" id="2512241"/>
    <lineage>
        <taxon>Eukaryota</taxon>
        <taxon>Fungi</taxon>
        <taxon>Dikarya</taxon>
        <taxon>Ascomycota</taxon>
        <taxon>Pezizomycotina</taxon>
        <taxon>Sordariomycetes</taxon>
        <taxon>Xylariomycetidae</taxon>
        <taxon>Xylariales</taxon>
        <taxon>Xylariaceae</taxon>
        <taxon>Xylaria</taxon>
    </lineage>
</organism>
<reference evidence="5" key="1">
    <citation type="submission" date="2019-06" db="EMBL/GenBank/DDBJ databases">
        <title>Draft genome sequence of the griseofulvin-producing fungus Xylaria cubensis strain G536.</title>
        <authorList>
            <person name="Mead M.E."/>
            <person name="Raja H.A."/>
            <person name="Steenwyk J.L."/>
            <person name="Knowles S.L."/>
            <person name="Oberlies N.H."/>
            <person name="Rokas A."/>
        </authorList>
    </citation>
    <scope>NUCLEOTIDE SEQUENCE [LARGE SCALE GENOMIC DNA]</scope>
    <source>
        <strain evidence="5">G536</strain>
    </source>
</reference>
<dbReference type="Pfam" id="PF24855">
    <property type="entry name" value="DUF7729"/>
    <property type="match status" value="1"/>
</dbReference>
<proteinExistence type="predicted"/>
<dbReference type="AlphaFoldDB" id="A0A553HTT9"/>
<sequence length="458" mass="48894">MNSSSHSEGSRGSMMAAAAAATVTTSVTKAGATLPTRYRCWSWRDPLGTAARIITVVTGSASTSTSTSRSSASARSWSRSRSRSSSWMHRAVIFALLSCWCLISTAQATAGASSPSPDQSPRLPPTLTLADIDTDDTDTESELLLIDTRIPVFVDGHWQIMSDEENGELRRRAPAPKETTQTPHATTTTEVVIDTSTVTDAADPPTTTTAAASPLPSPFDGALAANFSTGQSCPNFINQFLSNATFKACYPISLLLQGSQSFFQAEKSFFSITQVLDAACKADVEMCTDYFNDLASSLIADSNCGKEYDLQNALVVQAYQGMKTYETVYKATCLTNADSNSLHYCFANAITNASTPSNSYLYYLPFNSTLPDTAAPACGSCTQQTMEIYQAATSNRKADITNTYPSAAKQINAECGANFVNTTLAAVTVSGAMSSLYPASSSSLLLLFFVFAVVFQWT</sequence>
<keyword evidence="5" id="KW-1185">Reference proteome</keyword>
<feature type="compositionally biased region" description="Polar residues" evidence="1">
    <location>
        <begin position="110"/>
        <end position="119"/>
    </location>
</feature>
<dbReference type="Proteomes" id="UP000319160">
    <property type="component" value="Unassembled WGS sequence"/>
</dbReference>
<keyword evidence="2" id="KW-0472">Membrane</keyword>
<keyword evidence="2" id="KW-0812">Transmembrane</keyword>
<accession>A0A553HTT9</accession>
<gene>
    <name evidence="4" type="ORF">FHL15_007786</name>
</gene>
<comment type="caution">
    <text evidence="4">The sequence shown here is derived from an EMBL/GenBank/DDBJ whole genome shotgun (WGS) entry which is preliminary data.</text>
</comment>
<evidence type="ECO:0000256" key="1">
    <source>
        <dbReference type="SAM" id="MobiDB-lite"/>
    </source>
</evidence>
<protein>
    <recommendedName>
        <fullName evidence="3">DUF7729 domain-containing protein</fullName>
    </recommendedName>
</protein>
<name>A0A553HTT9_9PEZI</name>
<dbReference type="PANTHER" id="PTHR39460">
    <property type="entry name" value="EXPRESSED PROTEIN"/>
    <property type="match status" value="1"/>
</dbReference>
<keyword evidence="2" id="KW-1133">Transmembrane helix</keyword>
<evidence type="ECO:0000313" key="5">
    <source>
        <dbReference type="Proteomes" id="UP000319160"/>
    </source>
</evidence>
<feature type="region of interest" description="Disordered" evidence="1">
    <location>
        <begin position="110"/>
        <end position="132"/>
    </location>
</feature>
<dbReference type="EMBL" id="VFLP01000046">
    <property type="protein sequence ID" value="TRX91364.1"/>
    <property type="molecule type" value="Genomic_DNA"/>
</dbReference>
<evidence type="ECO:0000313" key="4">
    <source>
        <dbReference type="EMBL" id="TRX91364.1"/>
    </source>
</evidence>
<evidence type="ECO:0000259" key="3">
    <source>
        <dbReference type="Pfam" id="PF24855"/>
    </source>
</evidence>
<evidence type="ECO:0000256" key="2">
    <source>
        <dbReference type="SAM" id="Phobius"/>
    </source>
</evidence>
<feature type="domain" description="DUF7729" evidence="3">
    <location>
        <begin position="214"/>
        <end position="423"/>
    </location>
</feature>
<dbReference type="InterPro" id="IPR056146">
    <property type="entry name" value="DUF7729"/>
</dbReference>
<dbReference type="PANTHER" id="PTHR39460:SF1">
    <property type="entry name" value="C6 TRANSCRIPTION FACTOR"/>
    <property type="match status" value="1"/>
</dbReference>